<proteinExistence type="predicted"/>
<sequence length="186" mass="19541">MRLPSSLAALLLLPLLAFADEFDASPKNARIATVSAWPLSAATPTPLAEVSYNPRSSAGGSYAPIATGDGKVEELVRVGVSEDKGWSIVAPELVGRKDGVKVTLRVDRAGDVWGVEITEDKDAVGAPKVEVFRSEPGAVPALNKPIVLNPDGKVPVPEVEKTFLQKYWWVILAGMVLLVGGGGGSE</sequence>
<feature type="signal peptide" evidence="1">
    <location>
        <begin position="1"/>
        <end position="19"/>
    </location>
</feature>
<dbReference type="OrthoDB" id="1894652at2759"/>
<keyword evidence="1" id="KW-0732">Signal</keyword>
<feature type="chain" id="PRO_5023843527" description="ER membrane protein complex subunit 10" evidence="1">
    <location>
        <begin position="20"/>
        <end position="186"/>
    </location>
</feature>
<accession>A0A5J5F776</accession>
<dbReference type="Proteomes" id="UP000326924">
    <property type="component" value="Unassembled WGS sequence"/>
</dbReference>
<evidence type="ECO:0000313" key="3">
    <source>
        <dbReference type="Proteomes" id="UP000326924"/>
    </source>
</evidence>
<dbReference type="InParanoid" id="A0A5J5F776"/>
<evidence type="ECO:0008006" key="4">
    <source>
        <dbReference type="Google" id="ProtNLM"/>
    </source>
</evidence>
<organism evidence="2 3">
    <name type="scientific">Sphaerosporella brunnea</name>
    <dbReference type="NCBI Taxonomy" id="1250544"/>
    <lineage>
        <taxon>Eukaryota</taxon>
        <taxon>Fungi</taxon>
        <taxon>Dikarya</taxon>
        <taxon>Ascomycota</taxon>
        <taxon>Pezizomycotina</taxon>
        <taxon>Pezizomycetes</taxon>
        <taxon>Pezizales</taxon>
        <taxon>Pyronemataceae</taxon>
        <taxon>Sphaerosporella</taxon>
    </lineage>
</organism>
<name>A0A5J5F776_9PEZI</name>
<keyword evidence="3" id="KW-1185">Reference proteome</keyword>
<dbReference type="EMBL" id="VXIS01000024">
    <property type="protein sequence ID" value="KAA8912453.1"/>
    <property type="molecule type" value="Genomic_DNA"/>
</dbReference>
<evidence type="ECO:0000313" key="2">
    <source>
        <dbReference type="EMBL" id="KAA8912453.1"/>
    </source>
</evidence>
<dbReference type="AlphaFoldDB" id="A0A5J5F776"/>
<protein>
    <recommendedName>
        <fullName evidence="4">ER membrane protein complex subunit 10</fullName>
    </recommendedName>
</protein>
<gene>
    <name evidence="2" type="ORF">FN846DRAFT_887216</name>
</gene>
<evidence type="ECO:0000256" key="1">
    <source>
        <dbReference type="SAM" id="SignalP"/>
    </source>
</evidence>
<comment type="caution">
    <text evidence="2">The sequence shown here is derived from an EMBL/GenBank/DDBJ whole genome shotgun (WGS) entry which is preliminary data.</text>
</comment>
<dbReference type="PANTHER" id="PTHR39219">
    <property type="entry name" value="ER MEMBRANE PROTEIN COMPLEX SUBUNIT 10"/>
    <property type="match status" value="1"/>
</dbReference>
<dbReference type="PANTHER" id="PTHR39219:SF1">
    <property type="entry name" value="ER MEMBRANE PROTEIN COMPLEX SUBUNIT 10"/>
    <property type="match status" value="1"/>
</dbReference>
<reference evidence="2 3" key="1">
    <citation type="submission" date="2019-09" db="EMBL/GenBank/DDBJ databases">
        <title>Draft genome of the ectomycorrhizal ascomycete Sphaerosporella brunnea.</title>
        <authorList>
            <consortium name="DOE Joint Genome Institute"/>
            <person name="Benucci G.M."/>
            <person name="Marozzi G."/>
            <person name="Antonielli L."/>
            <person name="Sanchez S."/>
            <person name="Marco P."/>
            <person name="Wang X."/>
            <person name="Falini L.B."/>
            <person name="Barry K."/>
            <person name="Haridas S."/>
            <person name="Lipzen A."/>
            <person name="Labutti K."/>
            <person name="Grigoriev I.V."/>
            <person name="Murat C."/>
            <person name="Martin F."/>
            <person name="Albertini E."/>
            <person name="Donnini D."/>
            <person name="Bonito G."/>
        </authorList>
    </citation>
    <scope>NUCLEOTIDE SEQUENCE [LARGE SCALE GENOMIC DNA]</scope>
    <source>
        <strain evidence="2 3">Sb_GMNB300</strain>
    </source>
</reference>
<dbReference type="Pfam" id="PF21203">
    <property type="entry name" value="ECM10"/>
    <property type="match status" value="1"/>
</dbReference>